<accession>A0A0A1U1J6</accession>
<name>A0A0A1U1J6_ENTIV</name>
<organism evidence="1 2">
    <name type="scientific">Entamoeba invadens IP1</name>
    <dbReference type="NCBI Taxonomy" id="370355"/>
    <lineage>
        <taxon>Eukaryota</taxon>
        <taxon>Amoebozoa</taxon>
        <taxon>Evosea</taxon>
        <taxon>Archamoebae</taxon>
        <taxon>Mastigamoebida</taxon>
        <taxon>Entamoebidae</taxon>
        <taxon>Entamoeba</taxon>
    </lineage>
</organism>
<keyword evidence="2" id="KW-1185">Reference proteome</keyword>
<proteinExistence type="predicted"/>
<evidence type="ECO:0000313" key="2">
    <source>
        <dbReference type="Proteomes" id="UP000014680"/>
    </source>
</evidence>
<dbReference type="InterPro" id="IPR010997">
    <property type="entry name" value="HRDC-like_sf"/>
</dbReference>
<dbReference type="AlphaFoldDB" id="A0A0A1U1J6"/>
<evidence type="ECO:0000313" key="1">
    <source>
        <dbReference type="EMBL" id="ELP86473.1"/>
    </source>
</evidence>
<dbReference type="Proteomes" id="UP000014680">
    <property type="component" value="Unassembled WGS sequence"/>
</dbReference>
<dbReference type="GO" id="GO:0000166">
    <property type="term" value="F:nucleotide binding"/>
    <property type="evidence" value="ECO:0007669"/>
    <property type="project" value="InterPro"/>
</dbReference>
<dbReference type="GeneID" id="14885495"/>
<gene>
    <name evidence="1" type="ORF">EIN_032740</name>
</gene>
<dbReference type="InterPro" id="IPR038324">
    <property type="entry name" value="Rpb4/RPC9_sf"/>
</dbReference>
<dbReference type="Gene3D" id="1.20.1250.40">
    <property type="match status" value="1"/>
</dbReference>
<dbReference type="KEGG" id="eiv:EIN_032740"/>
<dbReference type="OrthoDB" id="27339at2759"/>
<dbReference type="OMA" id="MEDATIQ"/>
<dbReference type="RefSeq" id="XP_004185819.1">
    <property type="nucleotide sequence ID" value="XM_004185771.1"/>
</dbReference>
<reference evidence="1 2" key="1">
    <citation type="submission" date="2012-10" db="EMBL/GenBank/DDBJ databases">
        <authorList>
            <person name="Zafar N."/>
            <person name="Inman J."/>
            <person name="Hall N."/>
            <person name="Lorenzi H."/>
            <person name="Caler E."/>
        </authorList>
    </citation>
    <scope>NUCLEOTIDE SEQUENCE [LARGE SCALE GENOMIC DNA]</scope>
    <source>
        <strain evidence="1 2">IP1</strain>
    </source>
</reference>
<dbReference type="SUPFAM" id="SSF47819">
    <property type="entry name" value="HRDC-like"/>
    <property type="match status" value="1"/>
</dbReference>
<protein>
    <submittedName>
        <fullName evidence="1">Uncharacterized protein</fullName>
    </submittedName>
</protein>
<dbReference type="EMBL" id="KB206969">
    <property type="protein sequence ID" value="ELP86473.1"/>
    <property type="molecule type" value="Genomic_DNA"/>
</dbReference>
<sequence>MEDATIQPTRTDRNIDKANYGELFKNAKPMTMSEVYECCKNKNETYSKETALYCERIGVNTDDKEIKDKLANGYDLSALEIVSLCNFRPKDITQAKHLIPTLDTFPEHDLREVINSFSEKAGDMDGDDFN</sequence>
<dbReference type="VEuPathDB" id="AmoebaDB:EIN_032740"/>